<dbReference type="PANTHER" id="PTHR22911:SF76">
    <property type="entry name" value="EAMA DOMAIN-CONTAINING PROTEIN"/>
    <property type="match status" value="1"/>
</dbReference>
<feature type="transmembrane region" description="Helical" evidence="1">
    <location>
        <begin position="35"/>
        <end position="57"/>
    </location>
</feature>
<evidence type="ECO:0000313" key="4">
    <source>
        <dbReference type="Proteomes" id="UP000672602"/>
    </source>
</evidence>
<feature type="transmembrane region" description="Helical" evidence="1">
    <location>
        <begin position="77"/>
        <end position="96"/>
    </location>
</feature>
<feature type="transmembrane region" description="Helical" evidence="1">
    <location>
        <begin position="251"/>
        <end position="272"/>
    </location>
</feature>
<dbReference type="Proteomes" id="UP000672602">
    <property type="component" value="Unassembled WGS sequence"/>
</dbReference>
<evidence type="ECO:0000256" key="1">
    <source>
        <dbReference type="SAM" id="Phobius"/>
    </source>
</evidence>
<name>A0A8J7V2N9_9PROT</name>
<evidence type="ECO:0000259" key="2">
    <source>
        <dbReference type="Pfam" id="PF00892"/>
    </source>
</evidence>
<keyword evidence="1" id="KW-1133">Transmembrane helix</keyword>
<feature type="transmembrane region" description="Helical" evidence="1">
    <location>
        <begin position="278"/>
        <end position="295"/>
    </location>
</feature>
<dbReference type="Pfam" id="PF00892">
    <property type="entry name" value="EamA"/>
    <property type="match status" value="2"/>
</dbReference>
<dbReference type="RefSeq" id="WP_210683614.1">
    <property type="nucleotide sequence ID" value="NZ_JAGMWN010000014.1"/>
</dbReference>
<feature type="transmembrane region" description="Helical" evidence="1">
    <location>
        <begin position="160"/>
        <end position="179"/>
    </location>
</feature>
<gene>
    <name evidence="3" type="ORF">KAJ83_18520</name>
</gene>
<keyword evidence="1" id="KW-0812">Transmembrane</keyword>
<organism evidence="3 4">
    <name type="scientific">Marivibrio halodurans</name>
    <dbReference type="NCBI Taxonomy" id="2039722"/>
    <lineage>
        <taxon>Bacteria</taxon>
        <taxon>Pseudomonadati</taxon>
        <taxon>Pseudomonadota</taxon>
        <taxon>Alphaproteobacteria</taxon>
        <taxon>Rhodospirillales</taxon>
        <taxon>Rhodospirillaceae</taxon>
        <taxon>Marivibrio</taxon>
    </lineage>
</organism>
<dbReference type="InterPro" id="IPR000620">
    <property type="entry name" value="EamA_dom"/>
</dbReference>
<protein>
    <submittedName>
        <fullName evidence="3">DMT family transporter</fullName>
    </submittedName>
</protein>
<feature type="transmembrane region" description="Helical" evidence="1">
    <location>
        <begin position="191"/>
        <end position="210"/>
    </location>
</feature>
<feature type="domain" description="EamA" evidence="2">
    <location>
        <begin position="161"/>
        <end position="295"/>
    </location>
</feature>
<feature type="transmembrane region" description="Helical" evidence="1">
    <location>
        <begin position="133"/>
        <end position="154"/>
    </location>
</feature>
<feature type="transmembrane region" description="Helical" evidence="1">
    <location>
        <begin position="222"/>
        <end position="239"/>
    </location>
</feature>
<dbReference type="PANTHER" id="PTHR22911">
    <property type="entry name" value="ACYL-MALONYL CONDENSING ENZYME-RELATED"/>
    <property type="match status" value="1"/>
</dbReference>
<proteinExistence type="predicted"/>
<dbReference type="GO" id="GO:0016020">
    <property type="term" value="C:membrane"/>
    <property type="evidence" value="ECO:0007669"/>
    <property type="project" value="InterPro"/>
</dbReference>
<feature type="domain" description="EamA" evidence="2">
    <location>
        <begin position="12"/>
        <end position="148"/>
    </location>
</feature>
<feature type="transmembrane region" description="Helical" evidence="1">
    <location>
        <begin position="102"/>
        <end position="121"/>
    </location>
</feature>
<accession>A0A8J7V2N9</accession>
<dbReference type="SUPFAM" id="SSF103481">
    <property type="entry name" value="Multidrug resistance efflux transporter EmrE"/>
    <property type="match status" value="2"/>
</dbReference>
<evidence type="ECO:0000313" key="3">
    <source>
        <dbReference type="EMBL" id="MBP5859021.1"/>
    </source>
</evidence>
<sequence>MTGDALSRRAALIVALIGLAAVSHAVIFIRLAEAAPALVIAFARVGLATAVFAPFGLMAARRLSRDRSPGRGSVGRAMAISVLAGGFLALHFASWIASLERITIAESTVLVSLTPLWVALFDVVSGRGVPGRALIAAIALCLLGTAVLAFGGVSRVDGDPLGLVLAGAGGVCMAAYLVAGRGARAVLPTSAYVTLCYGAAAVLLALGVAASGAPVVGFDARTVIALLALGLVSQVIGHTSYNWTLSTLPPVLVAILLLGEPVFGSLLGWLYLGETVPPGAAVGGAAILAGLWLAIRAEMRLAASGE</sequence>
<reference evidence="3" key="1">
    <citation type="submission" date="2021-04" db="EMBL/GenBank/DDBJ databases">
        <authorList>
            <person name="Zhang D.-C."/>
        </authorList>
    </citation>
    <scope>NUCLEOTIDE SEQUENCE</scope>
    <source>
        <strain evidence="3">CGMCC 1.15697</strain>
    </source>
</reference>
<dbReference type="AlphaFoldDB" id="A0A8J7V2N9"/>
<keyword evidence="1" id="KW-0472">Membrane</keyword>
<comment type="caution">
    <text evidence="3">The sequence shown here is derived from an EMBL/GenBank/DDBJ whole genome shotgun (WGS) entry which is preliminary data.</text>
</comment>
<dbReference type="EMBL" id="JAGMWN010000014">
    <property type="protein sequence ID" value="MBP5859021.1"/>
    <property type="molecule type" value="Genomic_DNA"/>
</dbReference>
<keyword evidence="4" id="KW-1185">Reference proteome</keyword>
<dbReference type="InterPro" id="IPR037185">
    <property type="entry name" value="EmrE-like"/>
</dbReference>